<reference evidence="6 7" key="2">
    <citation type="journal article" date="2018" name="Nat. Biotechnol.">
        <title>A standardized bacterial taxonomy based on genome phylogeny substantially revises the tree of life.</title>
        <authorList>
            <person name="Parks D.H."/>
            <person name="Chuvochina M."/>
            <person name="Waite D.W."/>
            <person name="Rinke C."/>
            <person name="Skarshewski A."/>
            <person name="Chaumeil P.A."/>
            <person name="Hugenholtz P."/>
        </authorList>
    </citation>
    <scope>NUCLEOTIDE SEQUENCE [LARGE SCALE GENOMIC DNA]</scope>
    <source>
        <strain evidence="4">UBA11621</strain>
        <strain evidence="3">UBA11978</strain>
    </source>
</reference>
<feature type="transmembrane region" description="Helical" evidence="1">
    <location>
        <begin position="80"/>
        <end position="98"/>
    </location>
</feature>
<keyword evidence="1" id="KW-0472">Membrane</keyword>
<proteinExistence type="predicted"/>
<gene>
    <name evidence="3" type="ORF">DCW74_08030</name>
    <name evidence="4" type="ORF">DEB45_10025</name>
    <name evidence="2" type="ORF">EP13_05695</name>
</gene>
<feature type="transmembrane region" description="Helical" evidence="1">
    <location>
        <begin position="54"/>
        <end position="73"/>
    </location>
</feature>
<sequence length="145" mass="16153">MIKNIVRYIQSILGALIAIFVCFAVLDFLWLGVIADSWYQSEMAPLLRSQFITWPWLVFYLMYGGVVFVLAVVANRDKSLLYAGIDGALLGLASYGAYNLTAYSIIEGFTLFIMTIDWAWGTCLTSASAMAGWLGFQAFKEKSSE</sequence>
<dbReference type="Proteomes" id="UP000056090">
    <property type="component" value="Chromosome"/>
</dbReference>
<dbReference type="EMBL" id="DONK01000146">
    <property type="protein sequence ID" value="HBU51585.1"/>
    <property type="molecule type" value="Genomic_DNA"/>
</dbReference>
<accession>A0A075P4K6</accession>
<evidence type="ECO:0000313" key="4">
    <source>
        <dbReference type="EMBL" id="HBU51585.1"/>
    </source>
</evidence>
<protein>
    <submittedName>
        <fullName evidence="3">DUF2177 domain-containing protein</fullName>
    </submittedName>
</protein>
<evidence type="ECO:0000313" key="6">
    <source>
        <dbReference type="Proteomes" id="UP000263517"/>
    </source>
</evidence>
<dbReference type="EMBL" id="DNAN01000278">
    <property type="protein sequence ID" value="HAW75667.1"/>
    <property type="molecule type" value="Genomic_DNA"/>
</dbReference>
<dbReference type="Proteomes" id="UP000264779">
    <property type="component" value="Unassembled WGS sequence"/>
</dbReference>
<evidence type="ECO:0000313" key="2">
    <source>
        <dbReference type="EMBL" id="AIF98237.1"/>
    </source>
</evidence>
<keyword evidence="1" id="KW-1133">Transmembrane helix</keyword>
<feature type="transmembrane region" description="Helical" evidence="1">
    <location>
        <begin position="12"/>
        <end position="34"/>
    </location>
</feature>
<dbReference type="EMBL" id="CP008849">
    <property type="protein sequence ID" value="AIF98237.1"/>
    <property type="molecule type" value="Genomic_DNA"/>
</dbReference>
<dbReference type="KEGG" id="aal:EP13_05695"/>
<evidence type="ECO:0000313" key="7">
    <source>
        <dbReference type="Proteomes" id="UP000264779"/>
    </source>
</evidence>
<keyword evidence="5" id="KW-1185">Reference proteome</keyword>
<evidence type="ECO:0000256" key="1">
    <source>
        <dbReference type="SAM" id="Phobius"/>
    </source>
</evidence>
<dbReference type="AlphaFoldDB" id="A0A075P4K6"/>
<dbReference type="GeneID" id="78254422"/>
<evidence type="ECO:0000313" key="5">
    <source>
        <dbReference type="Proteomes" id="UP000056090"/>
    </source>
</evidence>
<dbReference type="InterPro" id="IPR018687">
    <property type="entry name" value="DUF2177_membr"/>
</dbReference>
<organism evidence="2 5">
    <name type="scientific">Alteromonas australica</name>
    <dbReference type="NCBI Taxonomy" id="589873"/>
    <lineage>
        <taxon>Bacteria</taxon>
        <taxon>Pseudomonadati</taxon>
        <taxon>Pseudomonadota</taxon>
        <taxon>Gammaproteobacteria</taxon>
        <taxon>Alteromonadales</taxon>
        <taxon>Alteromonadaceae</taxon>
        <taxon>Alteromonas/Salinimonas group</taxon>
        <taxon>Alteromonas</taxon>
    </lineage>
</organism>
<reference evidence="2 5" key="1">
    <citation type="submission" date="2014-06" db="EMBL/GenBank/DDBJ databases">
        <title>Genomes of Alteromonas australica, a world apart.</title>
        <authorList>
            <person name="Gonzaga A."/>
            <person name="Lopez-Perez M."/>
            <person name="Rodriguez-Valera F."/>
        </authorList>
    </citation>
    <scope>NUCLEOTIDE SEQUENCE [LARGE SCALE GENOMIC DNA]</scope>
    <source>
        <strain evidence="2 5">H 17</strain>
    </source>
</reference>
<dbReference type="Pfam" id="PF09945">
    <property type="entry name" value="DUF2177"/>
    <property type="match status" value="1"/>
</dbReference>
<name>A0A075P4K6_9ALTE</name>
<dbReference type="RefSeq" id="WP_044056429.1">
    <property type="nucleotide sequence ID" value="NZ_CAJXAX010000018.1"/>
</dbReference>
<evidence type="ECO:0000313" key="3">
    <source>
        <dbReference type="EMBL" id="HAW75667.1"/>
    </source>
</evidence>
<feature type="transmembrane region" description="Helical" evidence="1">
    <location>
        <begin position="118"/>
        <end position="136"/>
    </location>
</feature>
<keyword evidence="1" id="KW-0812">Transmembrane</keyword>
<dbReference type="Proteomes" id="UP000263517">
    <property type="component" value="Unassembled WGS sequence"/>
</dbReference>
<dbReference type="eggNOG" id="COG4852">
    <property type="taxonomic scope" value="Bacteria"/>
</dbReference>